<proteinExistence type="inferred from homology"/>
<dbReference type="Gene3D" id="1.10.443.10">
    <property type="entry name" value="Intergrase catalytic core"/>
    <property type="match status" value="1"/>
</dbReference>
<evidence type="ECO:0000259" key="7">
    <source>
        <dbReference type="PROSITE" id="PS51900"/>
    </source>
</evidence>
<dbReference type="InterPro" id="IPR013762">
    <property type="entry name" value="Integrase-like_cat_sf"/>
</dbReference>
<evidence type="ECO:0000256" key="1">
    <source>
        <dbReference type="ARBA" id="ARBA00008857"/>
    </source>
</evidence>
<dbReference type="STRING" id="152573.SAMN04488051_101363"/>
<sequence length="438" mass="50375">MTRTNHIRFTEAEISALPVTEKRTRWHDTQMPGLVLDITAGKKAFRVYKKLAGRPTPLSVTLGDFPALTIESARRLARKAMADMADGINPNDSKRQFRAASVKLSEVFQRFLEQRDLKDTTLRGYQQLMKCYLADWQQKRMADISEDMVYKRHQKLSQSSRAQADYTMRTLRALFNFARAEYKDSANRTLFLVNPVVVLSEKRAWNNVARRQTRLRPSQLKPFLQAINTIRDEAIAYRQDFTVAVCDYVEFTAFSGLRRTELLELKWQDVYLKDELFILRDTKNHDDLELPITAPLKAILKRRKEYKVTDFVFGAKNRLGRITEPKKVIQKINEQAGLSFTLHDLRRTYCSIAESLGIGTYTIKRLLNHKTGRNDVTAGYTVLTAEELKEPAQRIVARINQYAGLAVEAPVADMDNIKALFSEMTKEQKLTLLASLVT</sequence>
<dbReference type="Proteomes" id="UP000198773">
    <property type="component" value="Unassembled WGS sequence"/>
</dbReference>
<dbReference type="InterPro" id="IPR002104">
    <property type="entry name" value="Integrase_catalytic"/>
</dbReference>
<gene>
    <name evidence="8" type="ORF">SAMN04488051_101363</name>
</gene>
<feature type="domain" description="Core-binding (CB)" evidence="7">
    <location>
        <begin position="102"/>
        <end position="179"/>
    </location>
</feature>
<evidence type="ECO:0000256" key="4">
    <source>
        <dbReference type="ARBA" id="ARBA00023172"/>
    </source>
</evidence>
<feature type="domain" description="Tyr recombinase" evidence="6">
    <location>
        <begin position="210"/>
        <end position="393"/>
    </location>
</feature>
<dbReference type="OrthoDB" id="9795573at2"/>
<dbReference type="GO" id="GO:0015074">
    <property type="term" value="P:DNA integration"/>
    <property type="evidence" value="ECO:0007669"/>
    <property type="project" value="UniProtKB-KW"/>
</dbReference>
<dbReference type="Pfam" id="PF00589">
    <property type="entry name" value="Phage_integrase"/>
    <property type="match status" value="1"/>
</dbReference>
<dbReference type="PROSITE" id="PS51898">
    <property type="entry name" value="TYR_RECOMBINASE"/>
    <property type="match status" value="1"/>
</dbReference>
<comment type="similarity">
    <text evidence="1">Belongs to the 'phage' integrase family.</text>
</comment>
<dbReference type="AlphaFoldDB" id="A0A1H3XT19"/>
<evidence type="ECO:0000256" key="5">
    <source>
        <dbReference type="PROSITE-ProRule" id="PRU01248"/>
    </source>
</evidence>
<reference evidence="8 9" key="1">
    <citation type="submission" date="2016-10" db="EMBL/GenBank/DDBJ databases">
        <authorList>
            <person name="de Groot N.N."/>
        </authorList>
    </citation>
    <scope>NUCLEOTIDE SEQUENCE [LARGE SCALE GENOMIC DNA]</scope>
    <source>
        <strain evidence="8 9">CGMCC 1.3430</strain>
    </source>
</reference>
<keyword evidence="9" id="KW-1185">Reference proteome</keyword>
<dbReference type="GO" id="GO:0003677">
    <property type="term" value="F:DNA binding"/>
    <property type="evidence" value="ECO:0007669"/>
    <property type="project" value="UniProtKB-UniRule"/>
</dbReference>
<evidence type="ECO:0000256" key="2">
    <source>
        <dbReference type="ARBA" id="ARBA00022908"/>
    </source>
</evidence>
<keyword evidence="4" id="KW-0233">DNA recombination</keyword>
<organism evidence="8 9">
    <name type="scientific">Alkalimonas amylolytica</name>
    <dbReference type="NCBI Taxonomy" id="152573"/>
    <lineage>
        <taxon>Bacteria</taxon>
        <taxon>Pseudomonadati</taxon>
        <taxon>Pseudomonadota</taxon>
        <taxon>Gammaproteobacteria</taxon>
        <taxon>Alkalimonas</taxon>
    </lineage>
</organism>
<dbReference type="Gene3D" id="1.10.150.130">
    <property type="match status" value="1"/>
</dbReference>
<dbReference type="Gene3D" id="3.30.160.390">
    <property type="entry name" value="Integrase, DNA-binding domain"/>
    <property type="match status" value="1"/>
</dbReference>
<accession>A0A1H3XT19</accession>
<keyword evidence="3 5" id="KW-0238">DNA-binding</keyword>
<keyword evidence="2" id="KW-0229">DNA integration</keyword>
<dbReference type="InterPro" id="IPR038488">
    <property type="entry name" value="Integrase_DNA-bd_sf"/>
</dbReference>
<dbReference type="Pfam" id="PF13356">
    <property type="entry name" value="Arm-DNA-bind_3"/>
    <property type="match status" value="1"/>
</dbReference>
<dbReference type="PANTHER" id="PTHR30629:SF2">
    <property type="entry name" value="PROPHAGE INTEGRASE INTS-RELATED"/>
    <property type="match status" value="1"/>
</dbReference>
<dbReference type="PANTHER" id="PTHR30629">
    <property type="entry name" value="PROPHAGE INTEGRASE"/>
    <property type="match status" value="1"/>
</dbReference>
<dbReference type="InterPro" id="IPR025166">
    <property type="entry name" value="Integrase_DNA_bind_dom"/>
</dbReference>
<dbReference type="InterPro" id="IPR010998">
    <property type="entry name" value="Integrase_recombinase_N"/>
</dbReference>
<dbReference type="InterPro" id="IPR044068">
    <property type="entry name" value="CB"/>
</dbReference>
<dbReference type="EMBL" id="FNRM01000001">
    <property type="protein sequence ID" value="SEA02051.1"/>
    <property type="molecule type" value="Genomic_DNA"/>
</dbReference>
<dbReference type="GO" id="GO:0006310">
    <property type="term" value="P:DNA recombination"/>
    <property type="evidence" value="ECO:0007669"/>
    <property type="project" value="UniProtKB-KW"/>
</dbReference>
<dbReference type="RefSeq" id="WP_091338559.1">
    <property type="nucleotide sequence ID" value="NZ_FNRM01000001.1"/>
</dbReference>
<evidence type="ECO:0000313" key="8">
    <source>
        <dbReference type="EMBL" id="SEA02051.1"/>
    </source>
</evidence>
<dbReference type="SUPFAM" id="SSF56349">
    <property type="entry name" value="DNA breaking-rejoining enzymes"/>
    <property type="match status" value="1"/>
</dbReference>
<dbReference type="InterPro" id="IPR011010">
    <property type="entry name" value="DNA_brk_join_enz"/>
</dbReference>
<evidence type="ECO:0000256" key="3">
    <source>
        <dbReference type="ARBA" id="ARBA00023125"/>
    </source>
</evidence>
<dbReference type="InterPro" id="IPR050808">
    <property type="entry name" value="Phage_Integrase"/>
</dbReference>
<name>A0A1H3XT19_ALKAM</name>
<protein>
    <submittedName>
        <fullName evidence="8">Site-specific recombinase XerD</fullName>
    </submittedName>
</protein>
<dbReference type="PROSITE" id="PS51900">
    <property type="entry name" value="CB"/>
    <property type="match status" value="1"/>
</dbReference>
<evidence type="ECO:0000313" key="9">
    <source>
        <dbReference type="Proteomes" id="UP000198773"/>
    </source>
</evidence>
<evidence type="ECO:0000259" key="6">
    <source>
        <dbReference type="PROSITE" id="PS51898"/>
    </source>
</evidence>